<dbReference type="EMBL" id="JARBDR010000342">
    <property type="protein sequence ID" value="KAJ8313498.1"/>
    <property type="molecule type" value="Genomic_DNA"/>
</dbReference>
<evidence type="ECO:0000259" key="3">
    <source>
        <dbReference type="Pfam" id="PF13359"/>
    </source>
</evidence>
<feature type="domain" description="DDE Tnp4" evidence="3">
    <location>
        <begin position="121"/>
        <end position="175"/>
    </location>
</feature>
<evidence type="ECO:0000256" key="2">
    <source>
        <dbReference type="ARBA" id="ARBA00022723"/>
    </source>
</evidence>
<accession>A0ABQ9FCU8</accession>
<evidence type="ECO:0000313" key="4">
    <source>
        <dbReference type="EMBL" id="KAJ8313498.1"/>
    </source>
</evidence>
<gene>
    <name evidence="4" type="ORF">KUTeg_008059</name>
</gene>
<keyword evidence="5" id="KW-1185">Reference proteome</keyword>
<keyword evidence="2" id="KW-0479">Metal-binding</keyword>
<reference evidence="4 5" key="1">
    <citation type="submission" date="2022-12" db="EMBL/GenBank/DDBJ databases">
        <title>Chromosome-level genome of Tegillarca granosa.</title>
        <authorList>
            <person name="Kim J."/>
        </authorList>
    </citation>
    <scope>NUCLEOTIDE SEQUENCE [LARGE SCALE GENOMIC DNA]</scope>
    <source>
        <strain evidence="4">Teg-2019</strain>
        <tissue evidence="4">Adductor muscle</tissue>
    </source>
</reference>
<comment type="cofactor">
    <cofactor evidence="1">
        <name>a divalent metal cation</name>
        <dbReference type="ChEBI" id="CHEBI:60240"/>
    </cofactor>
</comment>
<protein>
    <recommendedName>
        <fullName evidence="3">DDE Tnp4 domain-containing protein</fullName>
    </recommendedName>
</protein>
<dbReference type="Pfam" id="PF13359">
    <property type="entry name" value="DDE_Tnp_4"/>
    <property type="match status" value="1"/>
</dbReference>
<dbReference type="Proteomes" id="UP001217089">
    <property type="component" value="Unassembled WGS sequence"/>
</dbReference>
<evidence type="ECO:0000313" key="5">
    <source>
        <dbReference type="Proteomes" id="UP001217089"/>
    </source>
</evidence>
<proteinExistence type="predicted"/>
<dbReference type="InterPro" id="IPR027806">
    <property type="entry name" value="HARBI1_dom"/>
</dbReference>
<organism evidence="4 5">
    <name type="scientific">Tegillarca granosa</name>
    <name type="common">Malaysian cockle</name>
    <name type="synonym">Anadara granosa</name>
    <dbReference type="NCBI Taxonomy" id="220873"/>
    <lineage>
        <taxon>Eukaryota</taxon>
        <taxon>Metazoa</taxon>
        <taxon>Spiralia</taxon>
        <taxon>Lophotrochozoa</taxon>
        <taxon>Mollusca</taxon>
        <taxon>Bivalvia</taxon>
        <taxon>Autobranchia</taxon>
        <taxon>Pteriomorphia</taxon>
        <taxon>Arcoida</taxon>
        <taxon>Arcoidea</taxon>
        <taxon>Arcidae</taxon>
        <taxon>Tegillarca</taxon>
    </lineage>
</organism>
<comment type="caution">
    <text evidence="4">The sequence shown here is derived from an EMBL/GenBank/DDBJ whole genome shotgun (WGS) entry which is preliminary data.</text>
</comment>
<name>A0ABQ9FCU8_TEGGR</name>
<sequence length="210" mass="23857">MASPIDGVIYRQFTDTICTTPVWEIHGPYTIPSDHHSFKVYATGSYYRLVGNSFGISVASVARCVDRVSLALCYITRQFITFLVGRECSEIKRCFHDIAEEKVFINADRFFFMTPYLVTDTQPKVSFNKALCKTRILIEQTFGILKRRFPCVKLGLRVESRKCTKVVIACAVLHNIGIIRGDIIQSDLEDIIEENNFEIPLLRAAEGDAF</sequence>
<evidence type="ECO:0000256" key="1">
    <source>
        <dbReference type="ARBA" id="ARBA00001968"/>
    </source>
</evidence>